<sequence length="197" mass="22039">MNNLRNYFILAAIGLAAVSFTSCSKDDPVPEIDQEEYDGTILTFTEGHYHGEEFHASGDTVQVRFIKGSDKPYPSHLHLHAGEQYQLDIAMLKNGEDTSAEFEENEHQWFFLGAPDGVLDYTYSDNRVGFKGVFTVNKATSEGFDLQLILRHGLDKAKAASLSWNSTNYQEAGGSDDFNKSFELHPVEGDHDHEEGE</sequence>
<feature type="region of interest" description="Disordered" evidence="1">
    <location>
        <begin position="174"/>
        <end position="197"/>
    </location>
</feature>
<accession>A0ABP9CCG9</accession>
<evidence type="ECO:0008006" key="5">
    <source>
        <dbReference type="Google" id="ProtNLM"/>
    </source>
</evidence>
<reference evidence="4" key="1">
    <citation type="journal article" date="2019" name="Int. J. Syst. Evol. Microbiol.">
        <title>The Global Catalogue of Microorganisms (GCM) 10K type strain sequencing project: providing services to taxonomists for standard genome sequencing and annotation.</title>
        <authorList>
            <consortium name="The Broad Institute Genomics Platform"/>
            <consortium name="The Broad Institute Genome Sequencing Center for Infectious Disease"/>
            <person name="Wu L."/>
            <person name="Ma J."/>
        </authorList>
    </citation>
    <scope>NUCLEOTIDE SEQUENCE [LARGE SCALE GENOMIC DNA]</scope>
    <source>
        <strain evidence="4">JCM 18200</strain>
    </source>
</reference>
<proteinExistence type="predicted"/>
<protein>
    <recommendedName>
        <fullName evidence="5">DUF4625 domain-containing protein</fullName>
    </recommendedName>
</protein>
<organism evidence="3 4">
    <name type="scientific">Olivibacter ginsenosidimutans</name>
    <dbReference type="NCBI Taxonomy" id="1176537"/>
    <lineage>
        <taxon>Bacteria</taxon>
        <taxon>Pseudomonadati</taxon>
        <taxon>Bacteroidota</taxon>
        <taxon>Sphingobacteriia</taxon>
        <taxon>Sphingobacteriales</taxon>
        <taxon>Sphingobacteriaceae</taxon>
        <taxon>Olivibacter</taxon>
    </lineage>
</organism>
<keyword evidence="4" id="KW-1185">Reference proteome</keyword>
<keyword evidence="2" id="KW-0732">Signal</keyword>
<dbReference type="RefSeq" id="WP_345235265.1">
    <property type="nucleotide sequence ID" value="NZ_BAABIQ010000044.1"/>
</dbReference>
<feature type="chain" id="PRO_5045864842" description="DUF4625 domain-containing protein" evidence="2">
    <location>
        <begin position="25"/>
        <end position="197"/>
    </location>
</feature>
<evidence type="ECO:0000256" key="1">
    <source>
        <dbReference type="SAM" id="MobiDB-lite"/>
    </source>
</evidence>
<feature type="signal peptide" evidence="2">
    <location>
        <begin position="1"/>
        <end position="24"/>
    </location>
</feature>
<feature type="compositionally biased region" description="Basic and acidic residues" evidence="1">
    <location>
        <begin position="177"/>
        <end position="197"/>
    </location>
</feature>
<evidence type="ECO:0000313" key="4">
    <source>
        <dbReference type="Proteomes" id="UP001501411"/>
    </source>
</evidence>
<dbReference type="PROSITE" id="PS51257">
    <property type="entry name" value="PROKAR_LIPOPROTEIN"/>
    <property type="match status" value="1"/>
</dbReference>
<evidence type="ECO:0000256" key="2">
    <source>
        <dbReference type="SAM" id="SignalP"/>
    </source>
</evidence>
<name>A0ABP9CCG9_9SPHI</name>
<comment type="caution">
    <text evidence="3">The sequence shown here is derived from an EMBL/GenBank/DDBJ whole genome shotgun (WGS) entry which is preliminary data.</text>
</comment>
<evidence type="ECO:0000313" key="3">
    <source>
        <dbReference type="EMBL" id="GAA4808314.1"/>
    </source>
</evidence>
<dbReference type="Proteomes" id="UP001501411">
    <property type="component" value="Unassembled WGS sequence"/>
</dbReference>
<dbReference type="EMBL" id="BAABIQ010000044">
    <property type="protein sequence ID" value="GAA4808314.1"/>
    <property type="molecule type" value="Genomic_DNA"/>
</dbReference>
<gene>
    <name evidence="3" type="ORF">GCM10023231_42000</name>
</gene>